<name>A0A495VWX3_9PSEU</name>
<evidence type="ECO:0008006" key="4">
    <source>
        <dbReference type="Google" id="ProtNLM"/>
    </source>
</evidence>
<comment type="caution">
    <text evidence="2">The sequence shown here is derived from an EMBL/GenBank/DDBJ whole genome shotgun (WGS) entry which is preliminary data.</text>
</comment>
<organism evidence="2 3">
    <name type="scientific">Saccharothrix australiensis</name>
    <dbReference type="NCBI Taxonomy" id="2072"/>
    <lineage>
        <taxon>Bacteria</taxon>
        <taxon>Bacillati</taxon>
        <taxon>Actinomycetota</taxon>
        <taxon>Actinomycetes</taxon>
        <taxon>Pseudonocardiales</taxon>
        <taxon>Pseudonocardiaceae</taxon>
        <taxon>Saccharothrix</taxon>
    </lineage>
</organism>
<protein>
    <recommendedName>
        <fullName evidence="4">Concanavalin A-like lectin/glucanase superfamily protein</fullName>
    </recommendedName>
</protein>
<reference evidence="2 3" key="1">
    <citation type="submission" date="2018-10" db="EMBL/GenBank/DDBJ databases">
        <title>Sequencing the genomes of 1000 actinobacteria strains.</title>
        <authorList>
            <person name="Klenk H.-P."/>
        </authorList>
    </citation>
    <scope>NUCLEOTIDE SEQUENCE [LARGE SCALE GENOMIC DNA]</scope>
    <source>
        <strain evidence="2 3">DSM 43800</strain>
    </source>
</reference>
<dbReference type="RefSeq" id="WP_121004330.1">
    <property type="nucleotide sequence ID" value="NZ_RBXO01000001.1"/>
</dbReference>
<keyword evidence="3" id="KW-1185">Reference proteome</keyword>
<dbReference type="AlphaFoldDB" id="A0A495VWX3"/>
<dbReference type="InterPro" id="IPR013320">
    <property type="entry name" value="ConA-like_dom_sf"/>
</dbReference>
<feature type="compositionally biased region" description="Acidic residues" evidence="1">
    <location>
        <begin position="215"/>
        <end position="228"/>
    </location>
</feature>
<sequence length="491" mass="51267">MSVDAGDDRSALHERDLATLGFVHQANLRLRAVLCTLARRGVALRQAEPERARQILDALAPWPLYKGGQFLFDLLEWEDFMVDGEPPPVLSHADLVGVLDLPLRWLAATAAPPLAVTPAPLRQTAAAFELPVRWLAATARSALHGAVRDLAQVLGTPTASDDGAGDDRDGPLPALESGFYLYQDVVLGLFELTGPRLPGSIATDPPPSTAGDDVPAGDDDPAGDDVPDPDGAPEPGTSTDVFPIVEPFQGGDVTGLAHDWTLHGDATLTADDGLQLTPNERDRAGTVLLNTPFPSRAGVSIEFDYYASGGNGDGFAVYLIDGEHDTGVGGYGAGLGYARGGVGERDGVTKGYLGIGFDRWGNFSTTLAGPVDGGARRPHTVALRGSGDRAEGFHHLAAVGVEGGLDAVWEDGAHVRVVIVDAVVTVSLTRAGRTTTVFDGVDLAAARGQVAVPATFKLGLSASTGYETSAHRVRNLVVTMPETTADRTSPA</sequence>
<evidence type="ECO:0000313" key="2">
    <source>
        <dbReference type="EMBL" id="RKT53714.1"/>
    </source>
</evidence>
<proteinExistence type="predicted"/>
<dbReference type="OrthoDB" id="3225333at2"/>
<dbReference type="Gene3D" id="2.60.120.200">
    <property type="match status" value="1"/>
</dbReference>
<dbReference type="SUPFAM" id="SSF49899">
    <property type="entry name" value="Concanavalin A-like lectins/glucanases"/>
    <property type="match status" value="1"/>
</dbReference>
<feature type="region of interest" description="Disordered" evidence="1">
    <location>
        <begin position="198"/>
        <end position="242"/>
    </location>
</feature>
<evidence type="ECO:0000313" key="3">
    <source>
        <dbReference type="Proteomes" id="UP000282084"/>
    </source>
</evidence>
<accession>A0A495VWX3</accession>
<dbReference type="EMBL" id="RBXO01000001">
    <property type="protein sequence ID" value="RKT53714.1"/>
    <property type="molecule type" value="Genomic_DNA"/>
</dbReference>
<dbReference type="Proteomes" id="UP000282084">
    <property type="component" value="Unassembled WGS sequence"/>
</dbReference>
<evidence type="ECO:0000256" key="1">
    <source>
        <dbReference type="SAM" id="MobiDB-lite"/>
    </source>
</evidence>
<gene>
    <name evidence="2" type="ORF">C8E97_2293</name>
</gene>